<dbReference type="InterPro" id="IPR010895">
    <property type="entry name" value="CHRD"/>
</dbReference>
<dbReference type="Pfam" id="PF07452">
    <property type="entry name" value="CHRD"/>
    <property type="match status" value="1"/>
</dbReference>
<reference evidence="7" key="2">
    <citation type="journal article" date="2019" name="Int. J. Syst. Evol. Microbiol.">
        <title>The Global Catalogue of Microorganisms (GCM) 10K type strain sequencing project: providing services to taxonomists for standard genome sequencing and annotation.</title>
        <authorList>
            <consortium name="The Broad Institute Genomics Platform"/>
            <consortium name="The Broad Institute Genome Sequencing Center for Infectious Disease"/>
            <person name="Wu L."/>
            <person name="Ma J."/>
        </authorList>
    </citation>
    <scope>NUCLEOTIDE SEQUENCE [LARGE SCALE GENOMIC DNA]</scope>
    <source>
        <strain evidence="7">CGMCC 1.15931</strain>
    </source>
</reference>
<reference evidence="5 6" key="3">
    <citation type="submission" date="2019-11" db="EMBL/GenBank/DDBJ databases">
        <title>Type strains purchased from KCTC, JCM and DSMZ.</title>
        <authorList>
            <person name="Lu H."/>
        </authorList>
    </citation>
    <scope>NUCLEOTIDE SEQUENCE [LARGE SCALE GENOMIC DNA]</scope>
    <source>
        <strain evidence="5 6">KCTC 52429</strain>
    </source>
</reference>
<keyword evidence="1" id="KW-0472">Membrane</keyword>
<evidence type="ECO:0000256" key="2">
    <source>
        <dbReference type="SAM" id="SignalP"/>
    </source>
</evidence>
<name>A0A6I3SVS5_9BURK</name>
<dbReference type="RefSeq" id="WP_155470628.1">
    <property type="nucleotide sequence ID" value="NZ_BMKG01000001.1"/>
</dbReference>
<protein>
    <submittedName>
        <fullName evidence="5">CHRD domain-containing protein</fullName>
    </submittedName>
</protein>
<feature type="signal peptide" evidence="2">
    <location>
        <begin position="1"/>
        <end position="26"/>
    </location>
</feature>
<accession>A0A6I3SVS5</accession>
<dbReference type="SMART" id="SM00754">
    <property type="entry name" value="CHRD"/>
    <property type="match status" value="1"/>
</dbReference>
<feature type="transmembrane region" description="Helical" evidence="1">
    <location>
        <begin position="176"/>
        <end position="193"/>
    </location>
</feature>
<dbReference type="Proteomes" id="UP000622638">
    <property type="component" value="Unassembled WGS sequence"/>
</dbReference>
<dbReference type="NCBIfam" id="TIGR02595">
    <property type="entry name" value="PEP_CTERM"/>
    <property type="match status" value="1"/>
</dbReference>
<dbReference type="EMBL" id="WNKZ01000026">
    <property type="protein sequence ID" value="MTV53310.1"/>
    <property type="molecule type" value="Genomic_DNA"/>
</dbReference>
<dbReference type="EMBL" id="BMKG01000001">
    <property type="protein sequence ID" value="GGB82441.1"/>
    <property type="molecule type" value="Genomic_DNA"/>
</dbReference>
<keyword evidence="1" id="KW-1133">Transmembrane helix</keyword>
<comment type="caution">
    <text evidence="5">The sequence shown here is derived from an EMBL/GenBank/DDBJ whole genome shotgun (WGS) entry which is preliminary data.</text>
</comment>
<evidence type="ECO:0000313" key="5">
    <source>
        <dbReference type="EMBL" id="MTV53310.1"/>
    </source>
</evidence>
<evidence type="ECO:0000259" key="3">
    <source>
        <dbReference type="PROSITE" id="PS50933"/>
    </source>
</evidence>
<sequence>MSNIVTTGIKATAALAFMLVGLSAQAAIFTTTLSGAAEAPPNGSPGTGTATVELDLTAHTLSVDVTFSGLLGTTTATHIHCCTAVPGEGTAGVASQTPTFIDFPAGVTSGSYFHVFDTTDPATWNQAFINANGGTTAGAEAALLAGLNGGQAYLNVHSTFAPGGEIRGFLQPVPEPATVAMLAAGAPLLLVLARRRRQGAR</sequence>
<reference evidence="4" key="1">
    <citation type="journal article" date="2014" name="Int. J. Syst. Evol. Microbiol.">
        <title>Complete genome of a new Firmicutes species belonging to the dominant human colonic microbiota ('Ruminococcus bicirculans') reveals two chromosomes and a selective capacity to utilize plant glucans.</title>
        <authorList>
            <consortium name="NISC Comparative Sequencing Program"/>
            <person name="Wegmann U."/>
            <person name="Louis P."/>
            <person name="Goesmann A."/>
            <person name="Henrissat B."/>
            <person name="Duncan S.H."/>
            <person name="Flint H.J."/>
        </authorList>
    </citation>
    <scope>NUCLEOTIDE SEQUENCE</scope>
    <source>
        <strain evidence="4">CGMCC 1.15931</strain>
    </source>
</reference>
<organism evidence="5 6">
    <name type="scientific">Pseudoduganella buxea</name>
    <dbReference type="NCBI Taxonomy" id="1949069"/>
    <lineage>
        <taxon>Bacteria</taxon>
        <taxon>Pseudomonadati</taxon>
        <taxon>Pseudomonadota</taxon>
        <taxon>Betaproteobacteria</taxon>
        <taxon>Burkholderiales</taxon>
        <taxon>Oxalobacteraceae</taxon>
        <taxon>Telluria group</taxon>
        <taxon>Pseudoduganella</taxon>
    </lineage>
</organism>
<dbReference type="Proteomes" id="UP000430634">
    <property type="component" value="Unassembled WGS sequence"/>
</dbReference>
<evidence type="ECO:0000313" key="6">
    <source>
        <dbReference type="Proteomes" id="UP000430634"/>
    </source>
</evidence>
<evidence type="ECO:0000313" key="7">
    <source>
        <dbReference type="Proteomes" id="UP000622638"/>
    </source>
</evidence>
<reference evidence="4" key="4">
    <citation type="submission" date="2024-05" db="EMBL/GenBank/DDBJ databases">
        <authorList>
            <person name="Sun Q."/>
            <person name="Zhou Y."/>
        </authorList>
    </citation>
    <scope>NUCLEOTIDE SEQUENCE</scope>
    <source>
        <strain evidence="4">CGMCC 1.15931</strain>
    </source>
</reference>
<keyword evidence="2" id="KW-0732">Signal</keyword>
<evidence type="ECO:0000313" key="4">
    <source>
        <dbReference type="EMBL" id="GGB82441.1"/>
    </source>
</evidence>
<keyword evidence="7" id="KW-1185">Reference proteome</keyword>
<dbReference type="InterPro" id="IPR013424">
    <property type="entry name" value="Ice-binding_C"/>
</dbReference>
<evidence type="ECO:0000256" key="1">
    <source>
        <dbReference type="SAM" id="Phobius"/>
    </source>
</evidence>
<keyword evidence="1" id="KW-0812">Transmembrane</keyword>
<proteinExistence type="predicted"/>
<gene>
    <name evidence="4" type="ORF">GCM10011572_00410</name>
    <name evidence="5" type="ORF">GM672_11265</name>
</gene>
<dbReference type="OrthoDB" id="571052at2"/>
<feature type="domain" description="CHRD" evidence="3">
    <location>
        <begin position="25"/>
        <end position="175"/>
    </location>
</feature>
<dbReference type="PROSITE" id="PS50933">
    <property type="entry name" value="CHRD"/>
    <property type="match status" value="1"/>
</dbReference>
<feature type="chain" id="PRO_5026279332" evidence="2">
    <location>
        <begin position="27"/>
        <end position="201"/>
    </location>
</feature>
<dbReference type="AlphaFoldDB" id="A0A6I3SVS5"/>